<name>A0A239IVJ0_9ACTN</name>
<evidence type="ECO:0000313" key="2">
    <source>
        <dbReference type="EMBL" id="SNS97627.1"/>
    </source>
</evidence>
<sequence length="115" mass="12336">MPGKAHGGIKSDIDCERMADGRREADHDFGGHGSKVCGDVPLSGGVVPGKHSMDTLKSSGYLCDLRQVVGVHREQYGVYVRKSGRGGHRRPEVSEKNVPVDQAVQQRVDPAAIST</sequence>
<dbReference type="AlphaFoldDB" id="A0A239IVJ0"/>
<reference evidence="2 3" key="1">
    <citation type="submission" date="2017-06" db="EMBL/GenBank/DDBJ databases">
        <authorList>
            <person name="Kim H.J."/>
            <person name="Triplett B.A."/>
        </authorList>
    </citation>
    <scope>NUCLEOTIDE SEQUENCE [LARGE SCALE GENOMIC DNA]</scope>
    <source>
        <strain evidence="2 3">DSM 43151</strain>
    </source>
</reference>
<dbReference type="EMBL" id="FZNR01000031">
    <property type="protein sequence ID" value="SNS97627.1"/>
    <property type="molecule type" value="Genomic_DNA"/>
</dbReference>
<dbReference type="Proteomes" id="UP000198415">
    <property type="component" value="Unassembled WGS sequence"/>
</dbReference>
<feature type="region of interest" description="Disordered" evidence="1">
    <location>
        <begin position="82"/>
        <end position="115"/>
    </location>
</feature>
<keyword evidence="3" id="KW-1185">Reference proteome</keyword>
<gene>
    <name evidence="2" type="ORF">SAMN06264365_13132</name>
</gene>
<evidence type="ECO:0000313" key="3">
    <source>
        <dbReference type="Proteomes" id="UP000198415"/>
    </source>
</evidence>
<proteinExistence type="predicted"/>
<accession>A0A239IVJ0</accession>
<organism evidence="2 3">
    <name type="scientific">Actinoplanes regularis</name>
    <dbReference type="NCBI Taxonomy" id="52697"/>
    <lineage>
        <taxon>Bacteria</taxon>
        <taxon>Bacillati</taxon>
        <taxon>Actinomycetota</taxon>
        <taxon>Actinomycetes</taxon>
        <taxon>Micromonosporales</taxon>
        <taxon>Micromonosporaceae</taxon>
        <taxon>Actinoplanes</taxon>
    </lineage>
</organism>
<protein>
    <submittedName>
        <fullName evidence="2">Uncharacterized protein</fullName>
    </submittedName>
</protein>
<evidence type="ECO:0000256" key="1">
    <source>
        <dbReference type="SAM" id="MobiDB-lite"/>
    </source>
</evidence>